<protein>
    <recommendedName>
        <fullName evidence="3">Nucleotidyltransferase family protein</fullName>
    </recommendedName>
</protein>
<evidence type="ECO:0008006" key="3">
    <source>
        <dbReference type="Google" id="ProtNLM"/>
    </source>
</evidence>
<dbReference type="RefSeq" id="WP_160826738.1">
    <property type="nucleotide sequence ID" value="NZ_JBHSXE010000001.1"/>
</dbReference>
<name>A0ABW2CQZ8_9ACTN</name>
<accession>A0ABW2CQZ8</accession>
<reference evidence="2" key="1">
    <citation type="journal article" date="2019" name="Int. J. Syst. Evol. Microbiol.">
        <title>The Global Catalogue of Microorganisms (GCM) 10K type strain sequencing project: providing services to taxonomists for standard genome sequencing and annotation.</title>
        <authorList>
            <consortium name="The Broad Institute Genomics Platform"/>
            <consortium name="The Broad Institute Genome Sequencing Center for Infectious Disease"/>
            <person name="Wu L."/>
            <person name="Ma J."/>
        </authorList>
    </citation>
    <scope>NUCLEOTIDE SEQUENCE [LARGE SCALE GENOMIC DNA]</scope>
    <source>
        <strain evidence="2">JCM 3369</strain>
    </source>
</reference>
<organism evidence="1 2">
    <name type="scientific">Actinomadura yumaensis</name>
    <dbReference type="NCBI Taxonomy" id="111807"/>
    <lineage>
        <taxon>Bacteria</taxon>
        <taxon>Bacillati</taxon>
        <taxon>Actinomycetota</taxon>
        <taxon>Actinomycetes</taxon>
        <taxon>Streptosporangiales</taxon>
        <taxon>Thermomonosporaceae</taxon>
        <taxon>Actinomadura</taxon>
    </lineage>
</organism>
<gene>
    <name evidence="1" type="ORF">ACFQKB_28455</name>
</gene>
<evidence type="ECO:0000313" key="1">
    <source>
        <dbReference type="EMBL" id="MFC6883720.1"/>
    </source>
</evidence>
<evidence type="ECO:0000313" key="2">
    <source>
        <dbReference type="Proteomes" id="UP001596380"/>
    </source>
</evidence>
<keyword evidence="2" id="KW-1185">Reference proteome</keyword>
<dbReference type="EMBL" id="JBHSXS010000021">
    <property type="protein sequence ID" value="MFC6883720.1"/>
    <property type="molecule type" value="Genomic_DNA"/>
</dbReference>
<dbReference type="Proteomes" id="UP001596380">
    <property type="component" value="Unassembled WGS sequence"/>
</dbReference>
<proteinExistence type="predicted"/>
<sequence length="177" mass="20342">MFKRPKSKTVDLLRHPLIRELTRLPLDRDDFVIFGSGPLLACGIRDDISDLDVVVRKSAWDRVVRISRPSTGDISGAPTRCLETAHGRIEFSQKWIFDGWDTEDLIARSEIIGGLRFAPVDDVERYKLMLIADEKLKRDKDEPDVAAIQEWRRDREQRGEAQPVESRATCIRPRFVG</sequence>
<comment type="caution">
    <text evidence="1">The sequence shown here is derived from an EMBL/GenBank/DDBJ whole genome shotgun (WGS) entry which is preliminary data.</text>
</comment>